<reference evidence="1" key="1">
    <citation type="submission" date="2014-09" db="EMBL/GenBank/DDBJ databases">
        <authorList>
            <person name="Magalhaes I.L.F."/>
            <person name="Oliveira U."/>
            <person name="Santos F.R."/>
            <person name="Vidigal T.H.D.A."/>
            <person name="Brescovit A.D."/>
            <person name="Santos A.J."/>
        </authorList>
    </citation>
    <scope>NUCLEOTIDE SEQUENCE</scope>
    <source>
        <tissue evidence="1">Shoot tissue taken approximately 20 cm above the soil surface</tissue>
    </source>
</reference>
<dbReference type="EMBL" id="GBRH01161945">
    <property type="protein sequence ID" value="JAE35951.1"/>
    <property type="molecule type" value="Transcribed_RNA"/>
</dbReference>
<dbReference type="AlphaFoldDB" id="A0A0A9HM65"/>
<name>A0A0A9HM65_ARUDO</name>
<protein>
    <submittedName>
        <fullName evidence="1">Uncharacterized protein</fullName>
    </submittedName>
</protein>
<proteinExistence type="predicted"/>
<evidence type="ECO:0000313" key="1">
    <source>
        <dbReference type="EMBL" id="JAE35951.1"/>
    </source>
</evidence>
<accession>A0A0A9HM65</accession>
<reference evidence="1" key="2">
    <citation type="journal article" date="2015" name="Data Brief">
        <title>Shoot transcriptome of the giant reed, Arundo donax.</title>
        <authorList>
            <person name="Barrero R.A."/>
            <person name="Guerrero F.D."/>
            <person name="Moolhuijzen P."/>
            <person name="Goolsby J.A."/>
            <person name="Tidwell J."/>
            <person name="Bellgard S.E."/>
            <person name="Bellgard M.I."/>
        </authorList>
    </citation>
    <scope>NUCLEOTIDE SEQUENCE</scope>
    <source>
        <tissue evidence="1">Shoot tissue taken approximately 20 cm above the soil surface</tissue>
    </source>
</reference>
<organism evidence="1">
    <name type="scientific">Arundo donax</name>
    <name type="common">Giant reed</name>
    <name type="synonym">Donax arundinaceus</name>
    <dbReference type="NCBI Taxonomy" id="35708"/>
    <lineage>
        <taxon>Eukaryota</taxon>
        <taxon>Viridiplantae</taxon>
        <taxon>Streptophyta</taxon>
        <taxon>Embryophyta</taxon>
        <taxon>Tracheophyta</taxon>
        <taxon>Spermatophyta</taxon>
        <taxon>Magnoliopsida</taxon>
        <taxon>Liliopsida</taxon>
        <taxon>Poales</taxon>
        <taxon>Poaceae</taxon>
        <taxon>PACMAD clade</taxon>
        <taxon>Arundinoideae</taxon>
        <taxon>Arundineae</taxon>
        <taxon>Arundo</taxon>
    </lineage>
</organism>
<sequence>MFIIDIKILLVKVKTVWLHASMMTFIIHGREHISRYHHATRLKINIC</sequence>